<feature type="region of interest" description="Disordered" evidence="1">
    <location>
        <begin position="131"/>
        <end position="163"/>
    </location>
</feature>
<dbReference type="EMBL" id="JABVXQ010000013">
    <property type="protein sequence ID" value="KAF6081696.1"/>
    <property type="molecule type" value="Genomic_DNA"/>
</dbReference>
<evidence type="ECO:0000313" key="2">
    <source>
        <dbReference type="EMBL" id="KAF6081696.1"/>
    </source>
</evidence>
<sequence>MVPETPKPGDMCARGSEMHCATLCQQCSRVSPVAPLAAITSFAGTRSALSPGPHPSEGPHPKAEGASVTSRLPGACALASGSRPLLQSGGQPGWLCSCAARVAALLPFRTLPPPDAGRDVTTPVAAITESRALGVEREEEGSGLWPSIEGRARGPAIAPSNRQ</sequence>
<organism evidence="2 3">
    <name type="scientific">Phyllostomus discolor</name>
    <name type="common">pale spear-nosed bat</name>
    <dbReference type="NCBI Taxonomy" id="89673"/>
    <lineage>
        <taxon>Eukaryota</taxon>
        <taxon>Metazoa</taxon>
        <taxon>Chordata</taxon>
        <taxon>Craniata</taxon>
        <taxon>Vertebrata</taxon>
        <taxon>Euteleostomi</taxon>
        <taxon>Mammalia</taxon>
        <taxon>Eutheria</taxon>
        <taxon>Laurasiatheria</taxon>
        <taxon>Chiroptera</taxon>
        <taxon>Yangochiroptera</taxon>
        <taxon>Phyllostomidae</taxon>
        <taxon>Phyllostominae</taxon>
        <taxon>Phyllostomus</taxon>
    </lineage>
</organism>
<evidence type="ECO:0000256" key="1">
    <source>
        <dbReference type="SAM" id="MobiDB-lite"/>
    </source>
</evidence>
<comment type="caution">
    <text evidence="2">The sequence shown here is derived from an EMBL/GenBank/DDBJ whole genome shotgun (WGS) entry which is preliminary data.</text>
</comment>
<name>A0A834DI24_9CHIR</name>
<evidence type="ECO:0000313" key="3">
    <source>
        <dbReference type="Proteomes" id="UP000664940"/>
    </source>
</evidence>
<dbReference type="Proteomes" id="UP000664940">
    <property type="component" value="Unassembled WGS sequence"/>
</dbReference>
<accession>A0A834DI24</accession>
<dbReference type="AlphaFoldDB" id="A0A834DI24"/>
<reference evidence="2 3" key="1">
    <citation type="journal article" date="2020" name="Nature">
        <title>Six reference-quality genomes reveal evolution of bat adaptations.</title>
        <authorList>
            <person name="Jebb D."/>
            <person name="Huang Z."/>
            <person name="Pippel M."/>
            <person name="Hughes G.M."/>
            <person name="Lavrichenko K."/>
            <person name="Devanna P."/>
            <person name="Winkler S."/>
            <person name="Jermiin L.S."/>
            <person name="Skirmuntt E.C."/>
            <person name="Katzourakis A."/>
            <person name="Burkitt-Gray L."/>
            <person name="Ray D.A."/>
            <person name="Sullivan K.A.M."/>
            <person name="Roscito J.G."/>
            <person name="Kirilenko B.M."/>
            <person name="Davalos L.M."/>
            <person name="Corthals A.P."/>
            <person name="Power M.L."/>
            <person name="Jones G."/>
            <person name="Ransome R.D."/>
            <person name="Dechmann D.K.N."/>
            <person name="Locatelli A.G."/>
            <person name="Puechmaille S.J."/>
            <person name="Fedrigo O."/>
            <person name="Jarvis E.D."/>
            <person name="Hiller M."/>
            <person name="Vernes S.C."/>
            <person name="Myers E.W."/>
            <person name="Teeling E.C."/>
        </authorList>
    </citation>
    <scope>NUCLEOTIDE SEQUENCE [LARGE SCALE GENOMIC DNA]</scope>
    <source>
        <strain evidence="2">Bat1K_MPI-CBG_1</strain>
    </source>
</reference>
<feature type="region of interest" description="Disordered" evidence="1">
    <location>
        <begin position="47"/>
        <end position="69"/>
    </location>
</feature>
<proteinExistence type="predicted"/>
<gene>
    <name evidence="2" type="ORF">HJG60_008719</name>
</gene>
<protein>
    <submittedName>
        <fullName evidence="2">Uncharacterized protein</fullName>
    </submittedName>
</protein>